<dbReference type="GO" id="GO:0006508">
    <property type="term" value="P:proteolysis"/>
    <property type="evidence" value="ECO:0007669"/>
    <property type="project" value="UniProtKB-KW"/>
</dbReference>
<dbReference type="GO" id="GO:0008236">
    <property type="term" value="F:serine-type peptidase activity"/>
    <property type="evidence" value="ECO:0007669"/>
    <property type="project" value="UniProtKB-KW"/>
</dbReference>
<evidence type="ECO:0000256" key="6">
    <source>
        <dbReference type="SAM" id="Phobius"/>
    </source>
</evidence>
<comment type="caution">
    <text evidence="8">The sequence shown here is derived from an EMBL/GenBank/DDBJ whole genome shotgun (WGS) entry which is preliminary data.</text>
</comment>
<dbReference type="FunFam" id="2.30.42.10:FF:000063">
    <property type="entry name" value="Peptidase, S41 family"/>
    <property type="match status" value="1"/>
</dbReference>
<dbReference type="InterPro" id="IPR041489">
    <property type="entry name" value="PDZ_6"/>
</dbReference>
<dbReference type="InterPro" id="IPR029045">
    <property type="entry name" value="ClpP/crotonase-like_dom_sf"/>
</dbReference>
<reference evidence="9" key="1">
    <citation type="submission" date="2017-09" db="EMBL/GenBank/DDBJ databases">
        <title>Depth-based differentiation of microbial function through sediment-hosted aquifers and enrichment of novel symbionts in the deep terrestrial subsurface.</title>
        <authorList>
            <person name="Probst A.J."/>
            <person name="Ladd B."/>
            <person name="Jarett J.K."/>
            <person name="Geller-Mcgrath D.E."/>
            <person name="Sieber C.M.K."/>
            <person name="Emerson J.B."/>
            <person name="Anantharaman K."/>
            <person name="Thomas B.C."/>
            <person name="Malmstrom R."/>
            <person name="Stieglmeier M."/>
            <person name="Klingl A."/>
            <person name="Woyke T."/>
            <person name="Ryan C.M."/>
            <person name="Banfield J.F."/>
        </authorList>
    </citation>
    <scope>NUCLEOTIDE SEQUENCE [LARGE SCALE GENOMIC DNA]</scope>
</reference>
<sequence length="368" mass="40673">MLPGPVKKTIFWGIITALLTAIFIAGVYLGYANRPAIQKVTALFNKESAIQSAQQIDFAPFWAAWNAIETKYVGRGDLDRQKMIWGTIEGLAKSLDDPYSVFFPPEEAELFTTSVKGEFSGVGMEIGMRDKTLSIITPLKDTPAYRAGLKTGDKILKINGTSTADMTVDEAVFLIRGERGTPVTINIFREGEKQSRDIKLIRDVINIPVVDTEKREDGIFIIRLYNFSENSPGYFRNALRKMIESGSNKLILDLRGNAGGYLEASVDIASWFLPAGKIIAIEDFGNNKREDYRSRGYDIFKNLPFVILVDQGSASAAEILAGALQDHKVATLIGQKTFGKGSVQELVPITDKTSFKITVARWLTPSGR</sequence>
<dbReference type="SUPFAM" id="SSF52096">
    <property type="entry name" value="ClpP/crotonase"/>
    <property type="match status" value="1"/>
</dbReference>
<evidence type="ECO:0000256" key="1">
    <source>
        <dbReference type="ARBA" id="ARBA00009179"/>
    </source>
</evidence>
<dbReference type="GO" id="GO:0007165">
    <property type="term" value="P:signal transduction"/>
    <property type="evidence" value="ECO:0007669"/>
    <property type="project" value="TreeGrafter"/>
</dbReference>
<dbReference type="Gene3D" id="2.30.42.10">
    <property type="match status" value="1"/>
</dbReference>
<dbReference type="PROSITE" id="PS50106">
    <property type="entry name" value="PDZ"/>
    <property type="match status" value="1"/>
</dbReference>
<dbReference type="SMART" id="SM00245">
    <property type="entry name" value="TSPc"/>
    <property type="match status" value="1"/>
</dbReference>
<keyword evidence="6" id="KW-1133">Transmembrane helix</keyword>
<evidence type="ECO:0000256" key="3">
    <source>
        <dbReference type="ARBA" id="ARBA00022801"/>
    </source>
</evidence>
<name>A0A2M8G8V9_9BACT</name>
<dbReference type="GO" id="GO:0004175">
    <property type="term" value="F:endopeptidase activity"/>
    <property type="evidence" value="ECO:0007669"/>
    <property type="project" value="TreeGrafter"/>
</dbReference>
<accession>A0A2M8G8V9</accession>
<dbReference type="Gene3D" id="3.90.226.10">
    <property type="entry name" value="2-enoyl-CoA Hydratase, Chain A, domain 1"/>
    <property type="match status" value="1"/>
</dbReference>
<dbReference type="InterPro" id="IPR004447">
    <property type="entry name" value="Peptidase_S41A"/>
</dbReference>
<dbReference type="Pfam" id="PF17820">
    <property type="entry name" value="PDZ_6"/>
    <property type="match status" value="1"/>
</dbReference>
<feature type="non-terminal residue" evidence="8">
    <location>
        <position position="368"/>
    </location>
</feature>
<evidence type="ECO:0000256" key="2">
    <source>
        <dbReference type="ARBA" id="ARBA00022670"/>
    </source>
</evidence>
<proteinExistence type="inferred from homology"/>
<feature type="transmembrane region" description="Helical" evidence="6">
    <location>
        <begin position="9"/>
        <end position="31"/>
    </location>
</feature>
<evidence type="ECO:0000313" key="8">
    <source>
        <dbReference type="EMBL" id="PJC69809.1"/>
    </source>
</evidence>
<dbReference type="Proteomes" id="UP000229041">
    <property type="component" value="Unassembled WGS sequence"/>
</dbReference>
<dbReference type="SMART" id="SM00228">
    <property type="entry name" value="PDZ"/>
    <property type="match status" value="1"/>
</dbReference>
<dbReference type="Pfam" id="PF03572">
    <property type="entry name" value="Peptidase_S41"/>
    <property type="match status" value="1"/>
</dbReference>
<dbReference type="EMBL" id="PFQR01000041">
    <property type="protein sequence ID" value="PJC69809.1"/>
    <property type="molecule type" value="Genomic_DNA"/>
</dbReference>
<dbReference type="NCBIfam" id="TIGR00225">
    <property type="entry name" value="prc"/>
    <property type="match status" value="1"/>
</dbReference>
<keyword evidence="3 5" id="KW-0378">Hydrolase</keyword>
<keyword evidence="2 5" id="KW-0645">Protease</keyword>
<dbReference type="Pfam" id="PF22694">
    <property type="entry name" value="CtpB_N-like"/>
    <property type="match status" value="1"/>
</dbReference>
<dbReference type="InterPro" id="IPR005151">
    <property type="entry name" value="Tail-specific_protease"/>
</dbReference>
<evidence type="ECO:0000259" key="7">
    <source>
        <dbReference type="PROSITE" id="PS50106"/>
    </source>
</evidence>
<dbReference type="PANTHER" id="PTHR32060:SF30">
    <property type="entry name" value="CARBOXY-TERMINAL PROCESSING PROTEASE CTPA"/>
    <property type="match status" value="1"/>
</dbReference>
<gene>
    <name evidence="8" type="ORF">CO014_01630</name>
</gene>
<keyword evidence="6" id="KW-0812">Transmembrane</keyword>
<dbReference type="AlphaFoldDB" id="A0A2M8G8V9"/>
<feature type="domain" description="PDZ" evidence="7">
    <location>
        <begin position="116"/>
        <end position="176"/>
    </location>
</feature>
<dbReference type="GO" id="GO:0030288">
    <property type="term" value="C:outer membrane-bounded periplasmic space"/>
    <property type="evidence" value="ECO:0007669"/>
    <property type="project" value="TreeGrafter"/>
</dbReference>
<dbReference type="CDD" id="cd07560">
    <property type="entry name" value="Peptidase_S41_CPP"/>
    <property type="match status" value="1"/>
</dbReference>
<evidence type="ECO:0000313" key="9">
    <source>
        <dbReference type="Proteomes" id="UP000229041"/>
    </source>
</evidence>
<dbReference type="PANTHER" id="PTHR32060">
    <property type="entry name" value="TAIL-SPECIFIC PROTEASE"/>
    <property type="match status" value="1"/>
</dbReference>
<dbReference type="Gene3D" id="3.30.750.44">
    <property type="match status" value="1"/>
</dbReference>
<dbReference type="InterPro" id="IPR001478">
    <property type="entry name" value="PDZ"/>
</dbReference>
<organism evidence="8 9">
    <name type="scientific">Candidatus Tagabacteria bacterium CG_4_8_14_3_um_filter_41_8</name>
    <dbReference type="NCBI Taxonomy" id="1975018"/>
    <lineage>
        <taxon>Bacteria</taxon>
        <taxon>Candidatus Tagaibacteriota</taxon>
    </lineage>
</organism>
<dbReference type="InterPro" id="IPR055210">
    <property type="entry name" value="CtpA/B_N"/>
</dbReference>
<dbReference type="InterPro" id="IPR036034">
    <property type="entry name" value="PDZ_sf"/>
</dbReference>
<comment type="similarity">
    <text evidence="1 5">Belongs to the peptidase S41A family.</text>
</comment>
<evidence type="ECO:0000256" key="4">
    <source>
        <dbReference type="ARBA" id="ARBA00022825"/>
    </source>
</evidence>
<dbReference type="CDD" id="cd06782">
    <property type="entry name" value="cpPDZ_CPP-like"/>
    <property type="match status" value="1"/>
</dbReference>
<keyword evidence="4 5" id="KW-0720">Serine protease</keyword>
<dbReference type="SUPFAM" id="SSF50156">
    <property type="entry name" value="PDZ domain-like"/>
    <property type="match status" value="1"/>
</dbReference>
<protein>
    <recommendedName>
        <fullName evidence="7">PDZ domain-containing protein</fullName>
    </recommendedName>
</protein>
<keyword evidence="6" id="KW-0472">Membrane</keyword>
<evidence type="ECO:0000256" key="5">
    <source>
        <dbReference type="RuleBase" id="RU004404"/>
    </source>
</evidence>